<sequence length="200" mass="22490">MVIMTKCFRPVTDPEIDDTGSCAAFSLDPARQSKDYVNHCGEHSLDMYLSQLLLSQKGLSREEEREMLKYCNHAGIGLIPVGLHISDPAADVMLTSFKWSPLASGRLARPPGYQPNTFRAVNGQIYKDYNPEESKEIVNRVHQIYVALAWLNKRVVAPIIGMSPVYRIDEVLGARGLVLSPEEEKYLEESYQPRPIQGHS</sequence>
<evidence type="ECO:0000313" key="2">
    <source>
        <dbReference type="Proteomes" id="UP001165186"/>
    </source>
</evidence>
<name>A0ACB5SAD7_9PEZI</name>
<proteinExistence type="predicted"/>
<comment type="caution">
    <text evidence="1">The sequence shown here is derived from an EMBL/GenBank/DDBJ whole genome shotgun (WGS) entry which is preliminary data.</text>
</comment>
<evidence type="ECO:0000313" key="1">
    <source>
        <dbReference type="EMBL" id="GME31473.1"/>
    </source>
</evidence>
<protein>
    <submittedName>
        <fullName evidence="1">Aldo-keto reductase</fullName>
    </submittedName>
</protein>
<reference evidence="1" key="1">
    <citation type="submission" date="2024-09" db="EMBL/GenBank/DDBJ databases">
        <title>Draft Genome Sequences of Neofusicoccum parvum.</title>
        <authorList>
            <person name="Ashida A."/>
            <person name="Camagna M."/>
            <person name="Tanaka A."/>
            <person name="Takemoto D."/>
        </authorList>
    </citation>
    <scope>NUCLEOTIDE SEQUENCE</scope>
    <source>
        <strain evidence="1">PPO83</strain>
    </source>
</reference>
<accession>A0ACB5SAD7</accession>
<organism evidence="1 2">
    <name type="scientific">Neofusicoccum parvum</name>
    <dbReference type="NCBI Taxonomy" id="310453"/>
    <lineage>
        <taxon>Eukaryota</taxon>
        <taxon>Fungi</taxon>
        <taxon>Dikarya</taxon>
        <taxon>Ascomycota</taxon>
        <taxon>Pezizomycotina</taxon>
        <taxon>Dothideomycetes</taxon>
        <taxon>Dothideomycetes incertae sedis</taxon>
        <taxon>Botryosphaeriales</taxon>
        <taxon>Botryosphaeriaceae</taxon>
        <taxon>Neofusicoccum</taxon>
    </lineage>
</organism>
<gene>
    <name evidence="1" type="primary">g7018</name>
    <name evidence="1" type="ORF">NpPPO83_00007018</name>
</gene>
<dbReference type="Proteomes" id="UP001165186">
    <property type="component" value="Unassembled WGS sequence"/>
</dbReference>
<dbReference type="EMBL" id="BSXG01000207">
    <property type="protein sequence ID" value="GME31473.1"/>
    <property type="molecule type" value="Genomic_DNA"/>
</dbReference>
<keyword evidence="2" id="KW-1185">Reference proteome</keyword>